<organism evidence="1 2">
    <name type="scientific">Tunturiibacter lichenicola</name>
    <dbReference type="NCBI Taxonomy" id="2051959"/>
    <lineage>
        <taxon>Bacteria</taxon>
        <taxon>Pseudomonadati</taxon>
        <taxon>Acidobacteriota</taxon>
        <taxon>Terriglobia</taxon>
        <taxon>Terriglobales</taxon>
        <taxon>Acidobacteriaceae</taxon>
        <taxon>Tunturiibacter</taxon>
    </lineage>
</organism>
<dbReference type="AlphaFoldDB" id="A0A852VD17"/>
<name>A0A852VD17_9BACT</name>
<reference evidence="1 2" key="1">
    <citation type="submission" date="2020-07" db="EMBL/GenBank/DDBJ databases">
        <title>Genomic Encyclopedia of Type Strains, Phase IV (KMG-V): Genome sequencing to study the core and pangenomes of soil and plant-associated prokaryotes.</title>
        <authorList>
            <person name="Whitman W."/>
        </authorList>
    </citation>
    <scope>NUCLEOTIDE SEQUENCE [LARGE SCALE GENOMIC DNA]</scope>
    <source>
        <strain evidence="1 2">M8UP22</strain>
    </source>
</reference>
<evidence type="ECO:0000313" key="1">
    <source>
        <dbReference type="EMBL" id="NYF88759.1"/>
    </source>
</evidence>
<sequence length="60" mass="6745">MLPFLGQFYEGQNAHAFIGTHRKLVGILGMLAKGKCLWVIDSRDKTHEFRGCLLTLLLVS</sequence>
<protein>
    <submittedName>
        <fullName evidence="1">Uncharacterized protein</fullName>
    </submittedName>
</protein>
<comment type="caution">
    <text evidence="1">The sequence shown here is derived from an EMBL/GenBank/DDBJ whole genome shotgun (WGS) entry which is preliminary data.</text>
</comment>
<gene>
    <name evidence="1" type="ORF">HDF08_000826</name>
</gene>
<evidence type="ECO:0000313" key="2">
    <source>
        <dbReference type="Proteomes" id="UP000564385"/>
    </source>
</evidence>
<dbReference type="Proteomes" id="UP000564385">
    <property type="component" value="Unassembled WGS sequence"/>
</dbReference>
<dbReference type="EMBL" id="JACCCU010000001">
    <property type="protein sequence ID" value="NYF88759.1"/>
    <property type="molecule type" value="Genomic_DNA"/>
</dbReference>
<accession>A0A852VD17</accession>
<proteinExistence type="predicted"/>